<gene>
    <name evidence="3" type="ORF">MBELCI_1477</name>
</gene>
<keyword evidence="3" id="KW-0808">Transferase</keyword>
<dbReference type="PANTHER" id="PTHR23090:SF9">
    <property type="entry name" value="GLUTAMINE-DEPENDENT NAD(+) SYNTHETASE"/>
    <property type="match status" value="1"/>
</dbReference>
<keyword evidence="3" id="KW-0315">Glutamine amidotransferase</keyword>
<evidence type="ECO:0000313" key="4">
    <source>
        <dbReference type="Proteomes" id="UP000016566"/>
    </source>
</evidence>
<dbReference type="GO" id="GO:0005737">
    <property type="term" value="C:cytoplasm"/>
    <property type="evidence" value="ECO:0007669"/>
    <property type="project" value="InterPro"/>
</dbReference>
<dbReference type="InterPro" id="IPR036526">
    <property type="entry name" value="C-N_Hydrolase_sf"/>
</dbReference>
<accession>U2Z230</accession>
<dbReference type="GO" id="GO:0004359">
    <property type="term" value="F:glutaminase activity"/>
    <property type="evidence" value="ECO:0007669"/>
    <property type="project" value="InterPro"/>
</dbReference>
<evidence type="ECO:0000313" key="3">
    <source>
        <dbReference type="EMBL" id="GAD55425.1"/>
    </source>
</evidence>
<evidence type="ECO:0000259" key="2">
    <source>
        <dbReference type="PROSITE" id="PS50263"/>
    </source>
</evidence>
<dbReference type="InterPro" id="IPR003010">
    <property type="entry name" value="C-N_Hydrolase"/>
</dbReference>
<dbReference type="PROSITE" id="PS50263">
    <property type="entry name" value="CN_HYDROLASE"/>
    <property type="match status" value="1"/>
</dbReference>
<dbReference type="STRING" id="1337093.MBELCI_1477"/>
<dbReference type="GO" id="GO:0003952">
    <property type="term" value="F:NAD+ synthase (glutamine-hydrolyzing) activity"/>
    <property type="evidence" value="ECO:0007669"/>
    <property type="project" value="InterPro"/>
</dbReference>
<feature type="domain" description="CN hydrolase" evidence="2">
    <location>
        <begin position="20"/>
        <end position="149"/>
    </location>
</feature>
<dbReference type="InterPro" id="IPR003694">
    <property type="entry name" value="NAD_synthase"/>
</dbReference>
<protein>
    <submittedName>
        <fullName evidence="3">NAD synthetase / glutamine amidotransferase chain of NAD synthetase</fullName>
    </submittedName>
</protein>
<dbReference type="GO" id="GO:0009435">
    <property type="term" value="P:NAD+ biosynthetic process"/>
    <property type="evidence" value="ECO:0007669"/>
    <property type="project" value="InterPro"/>
</dbReference>
<proteinExistence type="predicted"/>
<dbReference type="GO" id="GO:0016740">
    <property type="term" value="F:transferase activity"/>
    <property type="evidence" value="ECO:0007669"/>
    <property type="project" value="UniProtKB-KW"/>
</dbReference>
<keyword evidence="4" id="KW-1185">Reference proteome</keyword>
<reference evidence="3" key="1">
    <citation type="journal article" date="2013" name="Genome Announc.">
        <title>Draft Genome Sequence of Loktanella cinnabarina LL-001T, Isolated from Deep-Sea Floor Sediment.</title>
        <authorList>
            <person name="Nishi S."/>
            <person name="Tsubouchi T."/>
            <person name="Takaki Y."/>
            <person name="Koyanagi R."/>
            <person name="Satoh N."/>
            <person name="Maruyama T."/>
            <person name="Hatada Y."/>
        </authorList>
    </citation>
    <scope>NUCLEOTIDE SEQUENCE [LARGE SCALE GENOMIC DNA]</scope>
    <source>
        <strain evidence="3">LL-001</strain>
    </source>
</reference>
<dbReference type="eggNOG" id="COG0388">
    <property type="taxonomic scope" value="Bacteria"/>
</dbReference>
<dbReference type="Proteomes" id="UP000016566">
    <property type="component" value="Unassembled WGS sequence"/>
</dbReference>
<dbReference type="Gene3D" id="3.60.110.10">
    <property type="entry name" value="Carbon-nitrogen hydrolase"/>
    <property type="match status" value="1"/>
</dbReference>
<name>U2Z230_9RHOB</name>
<comment type="caution">
    <text evidence="3">The sequence shown here is derived from an EMBL/GenBank/DDBJ whole genome shotgun (WGS) entry which is preliminary data.</text>
</comment>
<dbReference type="CDD" id="cd07570">
    <property type="entry name" value="GAT_Gln-NAD-synth"/>
    <property type="match status" value="1"/>
</dbReference>
<dbReference type="SUPFAM" id="SSF56317">
    <property type="entry name" value="Carbon-nitrogen hydrolase"/>
    <property type="match status" value="1"/>
</dbReference>
<dbReference type="PANTHER" id="PTHR23090">
    <property type="entry name" value="NH 3 /GLUTAMINE-DEPENDENT NAD + SYNTHETASE"/>
    <property type="match status" value="1"/>
</dbReference>
<dbReference type="Pfam" id="PF00795">
    <property type="entry name" value="CN_hydrolase"/>
    <property type="match status" value="1"/>
</dbReference>
<dbReference type="EMBL" id="BATB01000014">
    <property type="protein sequence ID" value="GAD55425.1"/>
    <property type="molecule type" value="Genomic_DNA"/>
</dbReference>
<evidence type="ECO:0000256" key="1">
    <source>
        <dbReference type="ARBA" id="ARBA00022598"/>
    </source>
</evidence>
<keyword evidence="1" id="KW-0436">Ligase</keyword>
<sequence>MTIMRKGPEAFHSLHRHGFVRVATATPRVRPADVSFNRDAVIAEARRAHDAKADLVVFPELCVSSYAIDDLHMQTALLDAVEAALALIVEASAKLAPALLVGAPLRHEGRLYNCAVVISRGHILGIVPKSFLPNYRESTKSAGSPRGAA</sequence>
<dbReference type="AlphaFoldDB" id="U2Z230"/>
<organism evidence="3 4">
    <name type="scientific">Limimaricola cinnabarinus LL-001</name>
    <dbReference type="NCBI Taxonomy" id="1337093"/>
    <lineage>
        <taxon>Bacteria</taxon>
        <taxon>Pseudomonadati</taxon>
        <taxon>Pseudomonadota</taxon>
        <taxon>Alphaproteobacteria</taxon>
        <taxon>Rhodobacterales</taxon>
        <taxon>Paracoccaceae</taxon>
        <taxon>Limimaricola</taxon>
    </lineage>
</organism>